<reference evidence="2" key="1">
    <citation type="submission" date="2020-05" db="EMBL/GenBank/DDBJ databases">
        <authorList>
            <person name="Chiriac C."/>
            <person name="Salcher M."/>
            <person name="Ghai R."/>
            <person name="Kavagutti S V."/>
        </authorList>
    </citation>
    <scope>NUCLEOTIDE SEQUENCE</scope>
</reference>
<evidence type="ECO:0000256" key="1">
    <source>
        <dbReference type="SAM" id="MobiDB-lite"/>
    </source>
</evidence>
<feature type="region of interest" description="Disordered" evidence="1">
    <location>
        <begin position="92"/>
        <end position="186"/>
    </location>
</feature>
<feature type="compositionally biased region" description="Basic and acidic residues" evidence="1">
    <location>
        <begin position="115"/>
        <end position="125"/>
    </location>
</feature>
<accession>A0A6J6PYD6</accession>
<gene>
    <name evidence="2" type="ORF">UFOPK2582_00994</name>
</gene>
<dbReference type="EMBL" id="CAEZXS010000111">
    <property type="protein sequence ID" value="CAB4702173.1"/>
    <property type="molecule type" value="Genomic_DNA"/>
</dbReference>
<dbReference type="AlphaFoldDB" id="A0A6J6PYD6"/>
<organism evidence="2">
    <name type="scientific">freshwater metagenome</name>
    <dbReference type="NCBI Taxonomy" id="449393"/>
    <lineage>
        <taxon>unclassified sequences</taxon>
        <taxon>metagenomes</taxon>
        <taxon>ecological metagenomes</taxon>
    </lineage>
</organism>
<sequence>MSGRTDPSSTITTSRMAVAASLWSAAIEASKRCTPSARSRTGTTSVTCGLGETAALRSGRGCSRPASCHRVMRSRSAGVASNGSLSSIRSINAAPAGVSENKRMGDPPSTNLPAEPDRRTEESRSKAGTLSTEEATLTMRSARANQLQTAAGPAAALRRSLLPPQRMQPAGHLGHHWAQLHQSPVP</sequence>
<name>A0A6J6PYD6_9ZZZZ</name>
<feature type="compositionally biased region" description="Polar residues" evidence="1">
    <location>
        <begin position="126"/>
        <end position="149"/>
    </location>
</feature>
<protein>
    <submittedName>
        <fullName evidence="2">Unannotated protein</fullName>
    </submittedName>
</protein>
<evidence type="ECO:0000313" key="2">
    <source>
        <dbReference type="EMBL" id="CAB4702173.1"/>
    </source>
</evidence>
<proteinExistence type="predicted"/>